<dbReference type="OrthoDB" id="443981at2759"/>
<feature type="non-terminal residue" evidence="1">
    <location>
        <position position="62"/>
    </location>
</feature>
<proteinExistence type="predicted"/>
<protein>
    <submittedName>
        <fullName evidence="1">Endophilin, partial</fullName>
    </submittedName>
</protein>
<keyword evidence="2" id="KW-1185">Reference proteome</keyword>
<reference evidence="1" key="1">
    <citation type="submission" date="2020-04" db="EMBL/GenBank/DDBJ databases">
        <authorList>
            <person name="Alioto T."/>
            <person name="Alioto T."/>
            <person name="Gomez Garrido J."/>
        </authorList>
    </citation>
    <scope>NUCLEOTIDE SEQUENCE</scope>
    <source>
        <strain evidence="1">A484AB</strain>
    </source>
</reference>
<dbReference type="InterPro" id="IPR004148">
    <property type="entry name" value="BAR_dom"/>
</dbReference>
<evidence type="ECO:0000313" key="1">
    <source>
        <dbReference type="EMBL" id="CAB3991668.1"/>
    </source>
</evidence>
<evidence type="ECO:0000313" key="2">
    <source>
        <dbReference type="Proteomes" id="UP001152795"/>
    </source>
</evidence>
<dbReference type="Pfam" id="PF03114">
    <property type="entry name" value="BAR"/>
    <property type="match status" value="1"/>
</dbReference>
<dbReference type="Proteomes" id="UP001152795">
    <property type="component" value="Unassembled WGS sequence"/>
</dbReference>
<organism evidence="1 2">
    <name type="scientific">Paramuricea clavata</name>
    <name type="common">Red gorgonian</name>
    <name type="synonym">Violescent sea-whip</name>
    <dbReference type="NCBI Taxonomy" id="317549"/>
    <lineage>
        <taxon>Eukaryota</taxon>
        <taxon>Metazoa</taxon>
        <taxon>Cnidaria</taxon>
        <taxon>Anthozoa</taxon>
        <taxon>Octocorallia</taxon>
        <taxon>Malacalcyonacea</taxon>
        <taxon>Plexauridae</taxon>
        <taxon>Paramuricea</taxon>
    </lineage>
</organism>
<name>A0A7D9DS96_PARCT</name>
<dbReference type="Gene3D" id="1.20.1270.60">
    <property type="entry name" value="Arfaptin homology (AH) domain/BAR domain"/>
    <property type="match status" value="1"/>
</dbReference>
<gene>
    <name evidence="1" type="ORF">PACLA_8A088189</name>
</gene>
<dbReference type="EMBL" id="CACRXK020001897">
    <property type="protein sequence ID" value="CAB3991668.1"/>
    <property type="molecule type" value="Genomic_DNA"/>
</dbReference>
<sequence length="62" mass="7114">MSFAGFKKQWNKANQFMSEKVGSVKGTQLDEEFQDLEKMTDATSTIVTQLIVRTKEYLQPNP</sequence>
<accession>A0A7D9DS96</accession>
<dbReference type="InterPro" id="IPR027267">
    <property type="entry name" value="AH/BAR_dom_sf"/>
</dbReference>
<dbReference type="GO" id="GO:0005737">
    <property type="term" value="C:cytoplasm"/>
    <property type="evidence" value="ECO:0007669"/>
    <property type="project" value="InterPro"/>
</dbReference>
<comment type="caution">
    <text evidence="1">The sequence shown here is derived from an EMBL/GenBank/DDBJ whole genome shotgun (WGS) entry which is preliminary data.</text>
</comment>
<dbReference type="SUPFAM" id="SSF103657">
    <property type="entry name" value="BAR/IMD domain-like"/>
    <property type="match status" value="1"/>
</dbReference>
<dbReference type="AlphaFoldDB" id="A0A7D9DS96"/>